<proteinExistence type="predicted"/>
<feature type="compositionally biased region" description="Basic and acidic residues" evidence="1">
    <location>
        <begin position="27"/>
        <end position="46"/>
    </location>
</feature>
<evidence type="ECO:0000313" key="3">
    <source>
        <dbReference type="Proteomes" id="UP000030760"/>
    </source>
</evidence>
<dbReference type="Proteomes" id="UP000030760">
    <property type="component" value="Unassembled WGS sequence"/>
</dbReference>
<evidence type="ECO:0000256" key="1">
    <source>
        <dbReference type="SAM" id="MobiDB-lite"/>
    </source>
</evidence>
<feature type="region of interest" description="Disordered" evidence="1">
    <location>
        <begin position="16"/>
        <end position="74"/>
    </location>
</feature>
<name>M3E9Z1_9ACTN</name>
<evidence type="ECO:0000313" key="2">
    <source>
        <dbReference type="EMBL" id="EMF52991.1"/>
    </source>
</evidence>
<accession>M3E9Z1</accession>
<sequence length="74" mass="7272">MVRAALVATAVPALVPVSVPAGGGGPGEDRGGHGDEQCGQEDRSPADAKASFHAHSCGGLRGADQDAMTLSDGM</sequence>
<dbReference type="AlphaFoldDB" id="M3E9Z1"/>
<gene>
    <name evidence="2" type="ORF">SBD_6067</name>
</gene>
<organism evidence="2 3">
    <name type="scientific">Streptomyces bottropensis ATCC 25435</name>
    <dbReference type="NCBI Taxonomy" id="1054862"/>
    <lineage>
        <taxon>Bacteria</taxon>
        <taxon>Bacillati</taxon>
        <taxon>Actinomycetota</taxon>
        <taxon>Actinomycetes</taxon>
        <taxon>Kitasatosporales</taxon>
        <taxon>Streptomycetaceae</taxon>
        <taxon>Streptomyces</taxon>
    </lineage>
</organism>
<reference evidence="3" key="1">
    <citation type="journal article" date="2013" name="Genome Announc.">
        <title>Draft Genome Sequence of Streptomyces bottropensis ATCC 25435, a Bottromycin-Producing Actinomycete.</title>
        <authorList>
            <person name="Zhang H."/>
            <person name="Zhou W."/>
            <person name="Zhuang Y."/>
            <person name="Liang X."/>
            <person name="Liu T."/>
        </authorList>
    </citation>
    <scope>NUCLEOTIDE SEQUENCE [LARGE SCALE GENOMIC DNA]</scope>
    <source>
        <strain evidence="3">ATCC 25435</strain>
    </source>
</reference>
<dbReference type="EMBL" id="KB405094">
    <property type="protein sequence ID" value="EMF52991.1"/>
    <property type="molecule type" value="Genomic_DNA"/>
</dbReference>
<protein>
    <submittedName>
        <fullName evidence="2">Uncharacterized protein</fullName>
    </submittedName>
</protein>